<feature type="transmembrane region" description="Helical" evidence="2">
    <location>
        <begin position="833"/>
        <end position="856"/>
    </location>
</feature>
<feature type="transmembrane region" description="Helical" evidence="2">
    <location>
        <begin position="1132"/>
        <end position="1154"/>
    </location>
</feature>
<dbReference type="Pfam" id="PF03364">
    <property type="entry name" value="Polyketide_cyc"/>
    <property type="match status" value="2"/>
</dbReference>
<dbReference type="PROSITE" id="PS50850">
    <property type="entry name" value="MFS"/>
    <property type="match status" value="1"/>
</dbReference>
<dbReference type="InterPro" id="IPR020846">
    <property type="entry name" value="MFS_dom"/>
</dbReference>
<dbReference type="Proteomes" id="UP001491310">
    <property type="component" value="Unassembled WGS sequence"/>
</dbReference>
<reference evidence="4 5" key="1">
    <citation type="journal article" date="2024" name="Nat. Commun.">
        <title>Phylogenomics reveals the evolutionary origins of lichenization in chlorophyte algae.</title>
        <authorList>
            <person name="Puginier C."/>
            <person name="Libourel C."/>
            <person name="Otte J."/>
            <person name="Skaloud P."/>
            <person name="Haon M."/>
            <person name="Grisel S."/>
            <person name="Petersen M."/>
            <person name="Berrin J.G."/>
            <person name="Delaux P.M."/>
            <person name="Dal Grande F."/>
            <person name="Keller J."/>
        </authorList>
    </citation>
    <scope>NUCLEOTIDE SEQUENCE [LARGE SCALE GENOMIC DNA]</scope>
    <source>
        <strain evidence="4 5">SAG 216-7</strain>
    </source>
</reference>
<comment type="caution">
    <text evidence="4">The sequence shown here is derived from an EMBL/GenBank/DDBJ whole genome shotgun (WGS) entry which is preliminary data.</text>
</comment>
<proteinExistence type="predicted"/>
<dbReference type="InterPro" id="IPR036259">
    <property type="entry name" value="MFS_trans_sf"/>
</dbReference>
<sequence length="1360" mass="150617">MMVTCSFQSQSIDTTASYDPFLGLKSEIRQTGRCLIRTQHRRHKLDSTLQTQAVYTGVFPNPGGGSVKLVQVDKVKNKRILAEVTVHASIEEVWAVLTDYDKLVEFVPNLEVCEKLPGGSATRYRLRQQGCSQSLYLRLEASAVLDVQEVMGMMSRRELRFAMIESPNLKEFSGQWTVEPDPTVRNGRSLGTTKLRYEISVAPKWSIPSTLVSKVVKSGLPANICAIAERAEEMARVKLDAPSFVAGALRDEAVGSLPGPQRRDLRGEVLPAKGPARAPWPKLRLQAPSINWEEAQKGRFGPGGYLGVTSVPLPAQQRTTEAPVADRAQVRAERRRREDAVQASYPAIGTAKKSLLEALTEVHLRRLDTNDTLHRRAVAVIAVEASLEEVWDVLTDYEALPEFVPNLAVCERLPVPAGMGSRLTRLRQVGFKDMMFMQLHAEAILDLHERPHKEIQFRAVGGDFGVLQGKFILSEPEYEMRPLSLARRKETHLKYAVEVKIPRSTPMMGLLEPILERVVYEDIPFNLAALKQRVEDIKLQRRIAELEEQGEGNRAAYLRRRTERPRLAEMTEDFGLLAAELERCFGGTGTMPTRAQLRAITRTDLEKAMVAHGGPAAVAKRMGWKLAYKAKAPRGYWDKLANVEREIAEFCEQEGLPPRIMPLKMDFVRANRYDLAHVVERWGGLSDLAELLEYQVLNMRGENEWSQHVAETAAETGLSGANGLFEVAAKSYRLRRSQSSMDDGDSGSDDEFRSDLLTSNTWGHTLLLAVLALLVRWMLVAIISRGEYLQESSQELDLGAVEAESNGAPAQHTFSVQEAIDGKAVLRKVDRHILPFFFSLALLCSIDRANLSYAALQLNYDLKFSHTVYGLGSGLFFLGYMVFQIPSTYVCARVGAPKFLGTILIVWGLVATLFAWMETSAQFYTLRLILGFAESGAYPGMWYLLALFYDDKELGVAYTTVATATSVSGVLGGPIAAGLLSLDGLARLRGWQWLFLLEGIPAVALGIAIFCFLAHSPDRAAFLAPDERRWLIERRVKQAPARTAPLEEEEQMDEKLRISQVEDTQQTQPFYKNWCIWYLGIVWTMVATGLDGIVFWGPIIIHNILDMDSSSGSAGAADAIEDVEETGLRTWATVQAALLSAIPFGLASICMLVNARLAKKAEERQWHGAVPLLVGAVALALMPAFMGRVTWAAFACLSLAAAGIWAVHGPLLSWPAAILQGTNAAAGFALMKMLGSVGSFCGPFLIGALADENEGSFVPAELLLSGLLLLGSVMHLFFRQPGSSQQGILPRFPYSAPGSWGRVMKRELKFQRWSNEADAFEGRSLGRQQPGAHSPNQDPAAHLLGEDRFLWEKHSELPRF</sequence>
<feature type="transmembrane region" description="Helical" evidence="2">
    <location>
        <begin position="1166"/>
        <end position="1185"/>
    </location>
</feature>
<dbReference type="EMBL" id="JALJOT010000002">
    <property type="protein sequence ID" value="KAK9917436.1"/>
    <property type="molecule type" value="Genomic_DNA"/>
</dbReference>
<evidence type="ECO:0000256" key="2">
    <source>
        <dbReference type="SAM" id="Phobius"/>
    </source>
</evidence>
<dbReference type="InterPro" id="IPR023393">
    <property type="entry name" value="START-like_dom_sf"/>
</dbReference>
<keyword evidence="2" id="KW-0812">Transmembrane</keyword>
<dbReference type="SUPFAM" id="SSF103473">
    <property type="entry name" value="MFS general substrate transporter"/>
    <property type="match status" value="1"/>
</dbReference>
<feature type="transmembrane region" description="Helical" evidence="2">
    <location>
        <begin position="929"/>
        <end position="949"/>
    </location>
</feature>
<evidence type="ECO:0000256" key="1">
    <source>
        <dbReference type="ARBA" id="ARBA00004141"/>
    </source>
</evidence>
<evidence type="ECO:0000313" key="4">
    <source>
        <dbReference type="EMBL" id="KAK9917436.1"/>
    </source>
</evidence>
<dbReference type="PANTHER" id="PTHR34060">
    <property type="entry name" value="POLYKETIDE CYCLASE / DEHYDRASE AND LIPID TRANSPORT PROTEIN"/>
    <property type="match status" value="1"/>
</dbReference>
<feature type="transmembrane region" description="Helical" evidence="2">
    <location>
        <begin position="1076"/>
        <end position="1101"/>
    </location>
</feature>
<accession>A0ABR2Z182</accession>
<keyword evidence="5" id="KW-1185">Reference proteome</keyword>
<organism evidence="4 5">
    <name type="scientific">Coccomyxa subellipsoidea</name>
    <dbReference type="NCBI Taxonomy" id="248742"/>
    <lineage>
        <taxon>Eukaryota</taxon>
        <taxon>Viridiplantae</taxon>
        <taxon>Chlorophyta</taxon>
        <taxon>core chlorophytes</taxon>
        <taxon>Trebouxiophyceae</taxon>
        <taxon>Trebouxiophyceae incertae sedis</taxon>
        <taxon>Coccomyxaceae</taxon>
        <taxon>Coccomyxa</taxon>
    </lineage>
</organism>
<dbReference type="Pfam" id="PF07690">
    <property type="entry name" value="MFS_1"/>
    <property type="match status" value="1"/>
</dbReference>
<feature type="transmembrane region" description="Helical" evidence="2">
    <location>
        <begin position="762"/>
        <end position="783"/>
    </location>
</feature>
<dbReference type="Gene3D" id="1.20.1250.20">
    <property type="entry name" value="MFS general substrate transporter like domains"/>
    <property type="match status" value="2"/>
</dbReference>
<protein>
    <recommendedName>
        <fullName evidence="3">Major facilitator superfamily (MFS) profile domain-containing protein</fullName>
    </recommendedName>
</protein>
<evidence type="ECO:0000259" key="3">
    <source>
        <dbReference type="PROSITE" id="PS50850"/>
    </source>
</evidence>
<keyword evidence="2" id="KW-1133">Transmembrane helix</keyword>
<dbReference type="InterPro" id="IPR005031">
    <property type="entry name" value="COQ10_START"/>
</dbReference>
<feature type="transmembrane region" description="Helical" evidence="2">
    <location>
        <begin position="1191"/>
        <end position="1212"/>
    </location>
</feature>
<dbReference type="CDD" id="cd17319">
    <property type="entry name" value="MFS_ExuT_GudP_like"/>
    <property type="match status" value="1"/>
</dbReference>
<feature type="transmembrane region" description="Helical" evidence="2">
    <location>
        <begin position="1224"/>
        <end position="1250"/>
    </location>
</feature>
<keyword evidence="2" id="KW-0472">Membrane</keyword>
<feature type="transmembrane region" description="Helical" evidence="2">
    <location>
        <begin position="1256"/>
        <end position="1278"/>
    </location>
</feature>
<dbReference type="InterPro" id="IPR011701">
    <property type="entry name" value="MFS"/>
</dbReference>
<dbReference type="Gene3D" id="3.30.530.20">
    <property type="match status" value="2"/>
</dbReference>
<gene>
    <name evidence="4" type="ORF">WJX75_004350</name>
</gene>
<name>A0ABR2Z182_9CHLO</name>
<feature type="transmembrane region" description="Helical" evidence="2">
    <location>
        <begin position="899"/>
        <end position="917"/>
    </location>
</feature>
<feature type="transmembrane region" description="Helical" evidence="2">
    <location>
        <begin position="868"/>
        <end position="892"/>
    </location>
</feature>
<dbReference type="SUPFAM" id="SSF55961">
    <property type="entry name" value="Bet v1-like"/>
    <property type="match status" value="2"/>
</dbReference>
<feature type="domain" description="Major facilitator superfamily (MFS) profile" evidence="3">
    <location>
        <begin position="833"/>
        <end position="1283"/>
    </location>
</feature>
<dbReference type="PANTHER" id="PTHR34060:SF2">
    <property type="entry name" value="OS03G0837900 PROTEIN"/>
    <property type="match status" value="1"/>
</dbReference>
<evidence type="ECO:0000313" key="5">
    <source>
        <dbReference type="Proteomes" id="UP001491310"/>
    </source>
</evidence>
<feature type="transmembrane region" description="Helical" evidence="2">
    <location>
        <begin position="956"/>
        <end position="979"/>
    </location>
</feature>
<comment type="subcellular location">
    <subcellularLocation>
        <location evidence="1">Membrane</location>
        <topology evidence="1">Multi-pass membrane protein</topology>
    </subcellularLocation>
</comment>
<feature type="transmembrane region" description="Helical" evidence="2">
    <location>
        <begin position="991"/>
        <end position="1013"/>
    </location>
</feature>